<evidence type="ECO:0000259" key="2">
    <source>
        <dbReference type="PROSITE" id="PS50097"/>
    </source>
</evidence>
<protein>
    <recommendedName>
        <fullName evidence="2">BTB domain-containing protein</fullName>
    </recommendedName>
</protein>
<evidence type="ECO:0000313" key="4">
    <source>
        <dbReference type="Proteomes" id="UP000015106"/>
    </source>
</evidence>
<dbReference type="InterPro" id="IPR045890">
    <property type="entry name" value="POB1-like"/>
</dbReference>
<keyword evidence="4" id="KW-1185">Reference proteome</keyword>
<dbReference type="PROSITE" id="PS50097">
    <property type="entry name" value="BTB"/>
    <property type="match status" value="1"/>
</dbReference>
<dbReference type="EnsemblPlants" id="TuG1812G0300001279.01.T01">
    <property type="protein sequence ID" value="TuG1812G0300001279.01.T01"/>
    <property type="gene ID" value="TuG1812G0300001279.01"/>
</dbReference>
<dbReference type="GO" id="GO:0010114">
    <property type="term" value="P:response to red light"/>
    <property type="evidence" value="ECO:0007669"/>
    <property type="project" value="TreeGrafter"/>
</dbReference>
<organism evidence="3 4">
    <name type="scientific">Triticum urartu</name>
    <name type="common">Red wild einkorn</name>
    <name type="synonym">Crithodium urartu</name>
    <dbReference type="NCBI Taxonomy" id="4572"/>
    <lineage>
        <taxon>Eukaryota</taxon>
        <taxon>Viridiplantae</taxon>
        <taxon>Streptophyta</taxon>
        <taxon>Embryophyta</taxon>
        <taxon>Tracheophyta</taxon>
        <taxon>Spermatophyta</taxon>
        <taxon>Magnoliopsida</taxon>
        <taxon>Liliopsida</taxon>
        <taxon>Poales</taxon>
        <taxon>Poaceae</taxon>
        <taxon>BOP clade</taxon>
        <taxon>Pooideae</taxon>
        <taxon>Triticodae</taxon>
        <taxon>Triticeae</taxon>
        <taxon>Triticinae</taxon>
        <taxon>Triticum</taxon>
    </lineage>
</organism>
<dbReference type="SUPFAM" id="SSF54695">
    <property type="entry name" value="POZ domain"/>
    <property type="match status" value="1"/>
</dbReference>
<dbReference type="GO" id="GO:0005634">
    <property type="term" value="C:nucleus"/>
    <property type="evidence" value="ECO:0007669"/>
    <property type="project" value="TreeGrafter"/>
</dbReference>
<feature type="domain" description="BTB" evidence="2">
    <location>
        <begin position="1"/>
        <end position="54"/>
    </location>
</feature>
<dbReference type="PANTHER" id="PTHR46336:SF12">
    <property type="entry name" value="BACK DOMAIN-CONTAINING PROTEIN"/>
    <property type="match status" value="1"/>
</dbReference>
<reference evidence="3" key="3">
    <citation type="submission" date="2022-06" db="UniProtKB">
        <authorList>
            <consortium name="EnsemblPlants"/>
        </authorList>
    </citation>
    <scope>IDENTIFICATION</scope>
</reference>
<dbReference type="Gramene" id="TuG1812G0300001279.01.T01">
    <property type="protein sequence ID" value="TuG1812G0300001279.01.T01"/>
    <property type="gene ID" value="TuG1812G0300001279.01"/>
</dbReference>
<proteinExistence type="predicted"/>
<reference evidence="3" key="2">
    <citation type="submission" date="2018-03" db="EMBL/GenBank/DDBJ databases">
        <title>The Triticum urartu genome reveals the dynamic nature of wheat genome evolution.</title>
        <authorList>
            <person name="Ling H."/>
            <person name="Ma B."/>
            <person name="Shi X."/>
            <person name="Liu H."/>
            <person name="Dong L."/>
            <person name="Sun H."/>
            <person name="Cao Y."/>
            <person name="Gao Q."/>
            <person name="Zheng S."/>
            <person name="Li Y."/>
            <person name="Yu Y."/>
            <person name="Du H."/>
            <person name="Qi M."/>
            <person name="Li Y."/>
            <person name="Yu H."/>
            <person name="Cui Y."/>
            <person name="Wang N."/>
            <person name="Chen C."/>
            <person name="Wu H."/>
            <person name="Zhao Y."/>
            <person name="Zhang J."/>
            <person name="Li Y."/>
            <person name="Zhou W."/>
            <person name="Zhang B."/>
            <person name="Hu W."/>
            <person name="Eijk M."/>
            <person name="Tang J."/>
            <person name="Witsenboer H."/>
            <person name="Zhao S."/>
            <person name="Li Z."/>
            <person name="Zhang A."/>
            <person name="Wang D."/>
            <person name="Liang C."/>
        </authorList>
    </citation>
    <scope>NUCLEOTIDE SEQUENCE [LARGE SCALE GENOMIC DNA]</scope>
    <source>
        <strain evidence="3">cv. G1812</strain>
    </source>
</reference>
<dbReference type="InterPro" id="IPR000210">
    <property type="entry name" value="BTB/POZ_dom"/>
</dbReference>
<evidence type="ECO:0000313" key="3">
    <source>
        <dbReference type="EnsemblPlants" id="TuG1812G0300001279.01.T01"/>
    </source>
</evidence>
<accession>A0A8R7TSE5</accession>
<dbReference type="PANTHER" id="PTHR46336">
    <property type="entry name" value="OS02G0260700 PROTEIN"/>
    <property type="match status" value="1"/>
</dbReference>
<reference evidence="4" key="1">
    <citation type="journal article" date="2013" name="Nature">
        <title>Draft genome of the wheat A-genome progenitor Triticum urartu.</title>
        <authorList>
            <person name="Ling H.Q."/>
            <person name="Zhao S."/>
            <person name="Liu D."/>
            <person name="Wang J."/>
            <person name="Sun H."/>
            <person name="Zhang C."/>
            <person name="Fan H."/>
            <person name="Li D."/>
            <person name="Dong L."/>
            <person name="Tao Y."/>
            <person name="Gao C."/>
            <person name="Wu H."/>
            <person name="Li Y."/>
            <person name="Cui Y."/>
            <person name="Guo X."/>
            <person name="Zheng S."/>
            <person name="Wang B."/>
            <person name="Yu K."/>
            <person name="Liang Q."/>
            <person name="Yang W."/>
            <person name="Lou X."/>
            <person name="Chen J."/>
            <person name="Feng M."/>
            <person name="Jian J."/>
            <person name="Zhang X."/>
            <person name="Luo G."/>
            <person name="Jiang Y."/>
            <person name="Liu J."/>
            <person name="Wang Z."/>
            <person name="Sha Y."/>
            <person name="Zhang B."/>
            <person name="Wu H."/>
            <person name="Tang D."/>
            <person name="Shen Q."/>
            <person name="Xue P."/>
            <person name="Zou S."/>
            <person name="Wang X."/>
            <person name="Liu X."/>
            <person name="Wang F."/>
            <person name="Yang Y."/>
            <person name="An X."/>
            <person name="Dong Z."/>
            <person name="Zhang K."/>
            <person name="Zhang X."/>
            <person name="Luo M.C."/>
            <person name="Dvorak J."/>
            <person name="Tong Y."/>
            <person name="Wang J."/>
            <person name="Yang H."/>
            <person name="Li Z."/>
            <person name="Wang D."/>
            <person name="Zhang A."/>
            <person name="Wang J."/>
        </authorList>
    </citation>
    <scope>NUCLEOTIDE SEQUENCE</scope>
    <source>
        <strain evidence="4">cv. G1812</strain>
    </source>
</reference>
<dbReference type="AlphaFoldDB" id="A0A8R7TSE5"/>
<comment type="pathway">
    <text evidence="1">Protein modification; protein ubiquitination.</text>
</comment>
<evidence type="ECO:0000256" key="1">
    <source>
        <dbReference type="ARBA" id="ARBA00004906"/>
    </source>
</evidence>
<dbReference type="Gene3D" id="3.30.710.10">
    <property type="entry name" value="Potassium Channel Kv1.1, Chain A"/>
    <property type="match status" value="1"/>
</dbReference>
<dbReference type="Pfam" id="PF00651">
    <property type="entry name" value="BTB"/>
    <property type="match status" value="1"/>
</dbReference>
<name>A0A8R7TSE5_TRIUA</name>
<sequence>MLLASESQFFHKLFTNGMMESNQNIISLQVSEEEVEPVLEIINFIYNGEFSKLDPKDLLTTLLTADKYEVSRAIIECGELLFKSEMTLETALMY</sequence>
<dbReference type="Proteomes" id="UP000015106">
    <property type="component" value="Chromosome 3"/>
</dbReference>
<dbReference type="InterPro" id="IPR011333">
    <property type="entry name" value="SKP1/BTB/POZ_sf"/>
</dbReference>
<dbReference type="CDD" id="cd18186">
    <property type="entry name" value="BTB_POZ_ZBTB_KLHL-like"/>
    <property type="match status" value="1"/>
</dbReference>